<evidence type="ECO:0000313" key="2">
    <source>
        <dbReference type="Proteomes" id="UP000239866"/>
    </source>
</evidence>
<dbReference type="SUPFAM" id="SSF103025">
    <property type="entry name" value="Folate-binding domain"/>
    <property type="match status" value="1"/>
</dbReference>
<dbReference type="Proteomes" id="UP000239866">
    <property type="component" value="Unassembled WGS sequence"/>
</dbReference>
<proteinExistence type="predicted"/>
<protein>
    <submittedName>
        <fullName evidence="1">Folate-binding protein</fullName>
    </submittedName>
</protein>
<dbReference type="SUPFAM" id="SSF101790">
    <property type="entry name" value="Aminomethyltransferase beta-barrel domain"/>
    <property type="match status" value="1"/>
</dbReference>
<dbReference type="InterPro" id="IPR029043">
    <property type="entry name" value="GcvT/YgfZ_C"/>
</dbReference>
<dbReference type="PANTHER" id="PTHR22602">
    <property type="entry name" value="TRANSFERASE CAF17, MITOCHONDRIAL-RELATED"/>
    <property type="match status" value="1"/>
</dbReference>
<dbReference type="NCBIfam" id="TIGR03317">
    <property type="entry name" value="ygfZ_signature"/>
    <property type="match status" value="1"/>
</dbReference>
<evidence type="ECO:0000313" key="1">
    <source>
        <dbReference type="EMBL" id="PSF10654.1"/>
    </source>
</evidence>
<dbReference type="InterPro" id="IPR017703">
    <property type="entry name" value="YgfZ/GCV_T_CS"/>
</dbReference>
<dbReference type="Gene3D" id="3.30.70.1630">
    <property type="match status" value="1"/>
</dbReference>
<dbReference type="RefSeq" id="WP_106761855.1">
    <property type="nucleotide sequence ID" value="NZ_PXNP01000023.1"/>
</dbReference>
<dbReference type="InterPro" id="IPR045179">
    <property type="entry name" value="YgfZ/GcvT"/>
</dbReference>
<reference evidence="1 2" key="1">
    <citation type="submission" date="2018-03" db="EMBL/GenBank/DDBJ databases">
        <title>Marinobacter brunus sp. nov., a marine bacterium of Gamma-proteobacteria isolated from the surface seawater of the South China Sea.</title>
        <authorList>
            <person name="Cheng H."/>
            <person name="Wu Y.-H."/>
            <person name="Xamxidin M."/>
            <person name="Xu X.-W."/>
        </authorList>
    </citation>
    <scope>NUCLEOTIDE SEQUENCE [LARGE SCALE GENOMIC DNA]</scope>
    <source>
        <strain evidence="1 2">NH169-3</strain>
    </source>
</reference>
<name>A0A2T1KKI2_9GAMM</name>
<keyword evidence="2" id="KW-1185">Reference proteome</keyword>
<dbReference type="EMBL" id="PXNP01000023">
    <property type="protein sequence ID" value="PSF10654.1"/>
    <property type="molecule type" value="Genomic_DNA"/>
</dbReference>
<dbReference type="PANTHER" id="PTHR22602:SF0">
    <property type="entry name" value="TRANSFERASE CAF17, MITOCHONDRIAL-RELATED"/>
    <property type="match status" value="1"/>
</dbReference>
<sequence length="325" mass="35216">MTITSAHPQPASTGRALLSGRIMARISGPGTDQFIQGQFSQNIGEVTPARSLRAAACTPKGRAYCVTRLVRDDNDVLLFLEKELAEQTIQHLNKYLMLFRGTSLERVEHGQMFGLIGADTAAALTDERQAASLTDAGQVAAGDFGYLIRVEDDSDGNPRFELWQPSPGASLPDTRALTPEQWQASEISAGVPWLTTASHESYIPQMLNLQHLQGIHFKKGCYTGQEVIARMHFLGQLKKSLFRLGFSGTDCAPLPGTRITSESGSPGEVVNAAMTGEDHGELLAVLRHDASNGILEVEGHPEIALTLLPLPYSVPEREAQETPDT</sequence>
<dbReference type="Gene3D" id="2.40.30.160">
    <property type="match status" value="1"/>
</dbReference>
<organism evidence="1 2">
    <name type="scientific">Marinobacter fuscus</name>
    <dbReference type="NCBI Taxonomy" id="2109942"/>
    <lineage>
        <taxon>Bacteria</taxon>
        <taxon>Pseudomonadati</taxon>
        <taxon>Pseudomonadota</taxon>
        <taxon>Gammaproteobacteria</taxon>
        <taxon>Pseudomonadales</taxon>
        <taxon>Marinobacteraceae</taxon>
        <taxon>Marinobacter</taxon>
    </lineage>
</organism>
<dbReference type="AlphaFoldDB" id="A0A2T1KKI2"/>
<comment type="caution">
    <text evidence="1">The sequence shown here is derived from an EMBL/GenBank/DDBJ whole genome shotgun (WGS) entry which is preliminary data.</text>
</comment>
<dbReference type="Gene3D" id="3.30.70.1400">
    <property type="entry name" value="Aminomethyltransferase beta-barrel domains"/>
    <property type="match status" value="1"/>
</dbReference>
<dbReference type="OrthoDB" id="9796287at2"/>
<gene>
    <name evidence="1" type="ORF">C7H09_06850</name>
</gene>
<dbReference type="GO" id="GO:0016226">
    <property type="term" value="P:iron-sulfur cluster assembly"/>
    <property type="evidence" value="ECO:0007669"/>
    <property type="project" value="TreeGrafter"/>
</dbReference>
<accession>A0A2T1KKI2</accession>